<reference evidence="1" key="1">
    <citation type="submission" date="2015-04" db="EMBL/GenBank/DDBJ databases">
        <title>The genome sequence of the plant pathogenic Rhizarian Plasmodiophora brassicae reveals insights in its biotrophic life cycle and the origin of chitin synthesis.</title>
        <authorList>
            <person name="Schwelm A."/>
            <person name="Fogelqvist J."/>
            <person name="Knaust A."/>
            <person name="Julke S."/>
            <person name="Lilja T."/>
            <person name="Dhandapani V."/>
            <person name="Bonilla-Rosso G."/>
            <person name="Karlsson M."/>
            <person name="Shevchenko A."/>
            <person name="Choi S.R."/>
            <person name="Kim H.G."/>
            <person name="Park J.Y."/>
            <person name="Lim Y.P."/>
            <person name="Ludwig-Muller J."/>
            <person name="Dixelius C."/>
        </authorList>
    </citation>
    <scope>NUCLEOTIDE SEQUENCE</scope>
    <source>
        <tissue evidence="1">Potato root galls</tissue>
    </source>
</reference>
<protein>
    <submittedName>
        <fullName evidence="1">Uncharacterized protein</fullName>
    </submittedName>
</protein>
<evidence type="ECO:0000313" key="1">
    <source>
        <dbReference type="EMBL" id="CRZ07893.1"/>
    </source>
</evidence>
<dbReference type="EMBL" id="HACM01007450">
    <property type="protein sequence ID" value="CRZ07892.1"/>
    <property type="molecule type" value="Transcribed_RNA"/>
</dbReference>
<dbReference type="EMBL" id="HACM01007452">
    <property type="protein sequence ID" value="CRZ07894.1"/>
    <property type="molecule type" value="Transcribed_RNA"/>
</dbReference>
<organism evidence="1">
    <name type="scientific">Spongospora subterranea</name>
    <dbReference type="NCBI Taxonomy" id="70186"/>
    <lineage>
        <taxon>Eukaryota</taxon>
        <taxon>Sar</taxon>
        <taxon>Rhizaria</taxon>
        <taxon>Endomyxa</taxon>
        <taxon>Phytomyxea</taxon>
        <taxon>Plasmodiophorida</taxon>
        <taxon>Plasmodiophoridae</taxon>
        <taxon>Spongospora</taxon>
    </lineage>
</organism>
<sequence length="101" mass="11653">MSNWSLICYWPTTLPLFVLKNYVLSKIPPLNGSNDRINWTRKVIVAFDANELDSHLVNKPDPQFKEDVKKDKIARGFLMSSIRFVYSDGGLEKKTTCRCID</sequence>
<accession>A0A0H5R103</accession>
<dbReference type="EMBL" id="HACM01007451">
    <property type="protein sequence ID" value="CRZ07893.1"/>
    <property type="molecule type" value="Transcribed_RNA"/>
</dbReference>
<proteinExistence type="predicted"/>
<dbReference type="AlphaFoldDB" id="A0A0H5R103"/>
<name>A0A0H5R103_9EUKA</name>